<dbReference type="Proteomes" id="UP000887540">
    <property type="component" value="Unplaced"/>
</dbReference>
<dbReference type="GO" id="GO:0005635">
    <property type="term" value="C:nuclear envelope"/>
    <property type="evidence" value="ECO:0007669"/>
    <property type="project" value="TreeGrafter"/>
</dbReference>
<feature type="transmembrane region" description="Helical" evidence="1">
    <location>
        <begin position="131"/>
        <end position="152"/>
    </location>
</feature>
<dbReference type="SUPFAM" id="SSF103473">
    <property type="entry name" value="MFS general substrate transporter"/>
    <property type="match status" value="1"/>
</dbReference>
<dbReference type="InterPro" id="IPR011701">
    <property type="entry name" value="MFS"/>
</dbReference>
<evidence type="ECO:0000313" key="2">
    <source>
        <dbReference type="Proteomes" id="UP000887540"/>
    </source>
</evidence>
<organism evidence="2 3">
    <name type="scientific">Acrobeloides nanus</name>
    <dbReference type="NCBI Taxonomy" id="290746"/>
    <lineage>
        <taxon>Eukaryota</taxon>
        <taxon>Metazoa</taxon>
        <taxon>Ecdysozoa</taxon>
        <taxon>Nematoda</taxon>
        <taxon>Chromadorea</taxon>
        <taxon>Rhabditida</taxon>
        <taxon>Tylenchina</taxon>
        <taxon>Cephalobomorpha</taxon>
        <taxon>Cephaloboidea</taxon>
        <taxon>Cephalobidae</taxon>
        <taxon>Acrobeloides</taxon>
    </lineage>
</organism>
<dbReference type="PANTHER" id="PTHR24002">
    <property type="entry name" value="SOLUTE CARRIER FAMILY 22 MEMBER 18"/>
    <property type="match status" value="1"/>
</dbReference>
<dbReference type="PANTHER" id="PTHR24002:SF3">
    <property type="entry name" value="SOLUTE CARRIER FAMILY 22 MEMBER 18"/>
    <property type="match status" value="1"/>
</dbReference>
<feature type="transmembrane region" description="Helical" evidence="1">
    <location>
        <begin position="217"/>
        <end position="234"/>
    </location>
</feature>
<sequence>MQLDKKKRVMVILCLIYGLWHLGTQWTTTLLSFIQWDTVEVLTIVDLGYIQSFGSLMNAIGALAIGQMTDTVGPKTMFLVSTILTSLYYISLSVANRWWAFFILQLFRIGYQLDSTAEMYLATITTESERTATLMILSIPQAIAMFVGPMIGSKVAVFTTLRTSQFISGVAMSAALIPVILFLLPTTHSIPRLASAKLRPQDYLPMIKRNAALREGVILRGLIVGAYVCFELIGRNFLLRAYMKGSNESAEVLMSKNIATTSNSC</sequence>
<evidence type="ECO:0000256" key="1">
    <source>
        <dbReference type="SAM" id="Phobius"/>
    </source>
</evidence>
<keyword evidence="1" id="KW-0472">Membrane</keyword>
<feature type="transmembrane region" description="Helical" evidence="1">
    <location>
        <begin position="164"/>
        <end position="184"/>
    </location>
</feature>
<accession>A0A914DBT5</accession>
<reference evidence="3" key="1">
    <citation type="submission" date="2022-11" db="UniProtKB">
        <authorList>
            <consortium name="WormBaseParasite"/>
        </authorList>
    </citation>
    <scope>IDENTIFICATION</scope>
</reference>
<dbReference type="WBParaSite" id="ACRNAN_scaffold2140.g19095.t1">
    <property type="protein sequence ID" value="ACRNAN_scaffold2140.g19095.t1"/>
    <property type="gene ID" value="ACRNAN_scaffold2140.g19095"/>
</dbReference>
<keyword evidence="2" id="KW-1185">Reference proteome</keyword>
<feature type="transmembrane region" description="Helical" evidence="1">
    <location>
        <begin position="12"/>
        <end position="36"/>
    </location>
</feature>
<evidence type="ECO:0000313" key="3">
    <source>
        <dbReference type="WBParaSite" id="ACRNAN_scaffold2140.g19095.t1"/>
    </source>
</evidence>
<dbReference type="Pfam" id="PF07690">
    <property type="entry name" value="MFS_1"/>
    <property type="match status" value="1"/>
</dbReference>
<dbReference type="Gene3D" id="1.20.1250.20">
    <property type="entry name" value="MFS general substrate transporter like domains"/>
    <property type="match status" value="1"/>
</dbReference>
<keyword evidence="1" id="KW-0812">Transmembrane</keyword>
<feature type="transmembrane region" description="Helical" evidence="1">
    <location>
        <begin position="48"/>
        <end position="66"/>
    </location>
</feature>
<feature type="transmembrane region" description="Helical" evidence="1">
    <location>
        <begin position="87"/>
        <end position="111"/>
    </location>
</feature>
<dbReference type="AlphaFoldDB" id="A0A914DBT5"/>
<dbReference type="GO" id="GO:0022857">
    <property type="term" value="F:transmembrane transporter activity"/>
    <property type="evidence" value="ECO:0007669"/>
    <property type="project" value="InterPro"/>
</dbReference>
<name>A0A914DBT5_9BILA</name>
<keyword evidence="1" id="KW-1133">Transmembrane helix</keyword>
<protein>
    <submittedName>
        <fullName evidence="3">Major facilitator superfamily (MFS) profile domain-containing protein</fullName>
    </submittedName>
</protein>
<dbReference type="InterPro" id="IPR036259">
    <property type="entry name" value="MFS_trans_sf"/>
</dbReference>
<proteinExistence type="predicted"/>